<dbReference type="InterPro" id="IPR002502">
    <property type="entry name" value="Amidase_domain"/>
</dbReference>
<feature type="domain" description="N-acetylmuramoyl-L-alanine amidase" evidence="1">
    <location>
        <begin position="105"/>
        <end position="264"/>
    </location>
</feature>
<gene>
    <name evidence="2" type="ordered locus">Hoch_1554</name>
</gene>
<dbReference type="EMBL" id="CP001804">
    <property type="protein sequence ID" value="ACY14106.1"/>
    <property type="molecule type" value="Genomic_DNA"/>
</dbReference>
<dbReference type="SUPFAM" id="SSF55846">
    <property type="entry name" value="N-acetylmuramoyl-L-alanine amidase-like"/>
    <property type="match status" value="1"/>
</dbReference>
<dbReference type="Gene3D" id="1.10.101.10">
    <property type="entry name" value="PGBD-like superfamily/PGBD"/>
    <property type="match status" value="1"/>
</dbReference>
<dbReference type="InterPro" id="IPR036366">
    <property type="entry name" value="PGBDSf"/>
</dbReference>
<name>D0LVX2_HALO1</name>
<keyword evidence="3" id="KW-1185">Reference proteome</keyword>
<organism evidence="2 3">
    <name type="scientific">Haliangium ochraceum (strain DSM 14365 / JCM 11303 / SMP-2)</name>
    <dbReference type="NCBI Taxonomy" id="502025"/>
    <lineage>
        <taxon>Bacteria</taxon>
        <taxon>Pseudomonadati</taxon>
        <taxon>Myxococcota</taxon>
        <taxon>Polyangia</taxon>
        <taxon>Haliangiales</taxon>
        <taxon>Kofleriaceae</taxon>
        <taxon>Haliangium</taxon>
    </lineage>
</organism>
<dbReference type="GO" id="GO:0008745">
    <property type="term" value="F:N-acetylmuramoyl-L-alanine amidase activity"/>
    <property type="evidence" value="ECO:0007669"/>
    <property type="project" value="InterPro"/>
</dbReference>
<dbReference type="InterPro" id="IPR036505">
    <property type="entry name" value="Amidase/PGRP_sf"/>
</dbReference>
<reference evidence="2 3" key="1">
    <citation type="journal article" date="2010" name="Stand. Genomic Sci.">
        <title>Complete genome sequence of Haliangium ochraceum type strain (SMP-2).</title>
        <authorList>
            <consortium name="US DOE Joint Genome Institute (JGI-PGF)"/>
            <person name="Ivanova N."/>
            <person name="Daum C."/>
            <person name="Lang E."/>
            <person name="Abt B."/>
            <person name="Kopitz M."/>
            <person name="Saunders E."/>
            <person name="Lapidus A."/>
            <person name="Lucas S."/>
            <person name="Glavina Del Rio T."/>
            <person name="Nolan M."/>
            <person name="Tice H."/>
            <person name="Copeland A."/>
            <person name="Cheng J.F."/>
            <person name="Chen F."/>
            <person name="Bruce D."/>
            <person name="Goodwin L."/>
            <person name="Pitluck S."/>
            <person name="Mavromatis K."/>
            <person name="Pati A."/>
            <person name="Mikhailova N."/>
            <person name="Chen A."/>
            <person name="Palaniappan K."/>
            <person name="Land M."/>
            <person name="Hauser L."/>
            <person name="Chang Y.J."/>
            <person name="Jeffries C.D."/>
            <person name="Detter J.C."/>
            <person name="Brettin T."/>
            <person name="Rohde M."/>
            <person name="Goker M."/>
            <person name="Bristow J."/>
            <person name="Markowitz V."/>
            <person name="Eisen J.A."/>
            <person name="Hugenholtz P."/>
            <person name="Kyrpides N.C."/>
            <person name="Klenk H.P."/>
        </authorList>
    </citation>
    <scope>NUCLEOTIDE SEQUENCE [LARGE SCALE GENOMIC DNA]</scope>
    <source>
        <strain evidence="3">DSM 14365 / CIP 107738 / JCM 11303 / AJ 13395 / SMP-2</strain>
    </source>
</reference>
<sequence>MNPHYQARLGWRVPHGWPTDVGAGNFAIHVAHFQREHGRLTVDGILGPKTWAAVQGCTWCPPTQDALIIGNKRVPVPFPVVTWERPDGLSFHDQGGWRRRRDPSGKAVNLFVLHWDGCTSAHQCFHVLVERGLSVHLLVDGDGTVYQTLDLLEASAWHAGRVNERSIGVEIQNPVKLHRNQWQDPPRDVVEEERVHGSGSWQHLDFYEVQKHRIVQLAEVLCELLPIPRKLPMDGNRVSRSLSSPRFHGVCGHYHVSPTKPDPGLTLWPAFERRFLERT</sequence>
<evidence type="ECO:0000259" key="1">
    <source>
        <dbReference type="Pfam" id="PF01510"/>
    </source>
</evidence>
<protein>
    <recommendedName>
        <fullName evidence="1">N-acetylmuramoyl-L-alanine amidase domain-containing protein</fullName>
    </recommendedName>
</protein>
<dbReference type="eggNOG" id="COG3409">
    <property type="taxonomic scope" value="Bacteria"/>
</dbReference>
<evidence type="ECO:0000313" key="2">
    <source>
        <dbReference type="EMBL" id="ACY14106.1"/>
    </source>
</evidence>
<dbReference type="CDD" id="cd06583">
    <property type="entry name" value="PGRP"/>
    <property type="match status" value="1"/>
</dbReference>
<dbReference type="HOGENOM" id="CLU_996652_0_0_7"/>
<proteinExistence type="predicted"/>
<evidence type="ECO:0000313" key="3">
    <source>
        <dbReference type="Proteomes" id="UP000001880"/>
    </source>
</evidence>
<accession>D0LVX2</accession>
<dbReference type="Proteomes" id="UP000001880">
    <property type="component" value="Chromosome"/>
</dbReference>
<dbReference type="Gene3D" id="3.40.80.10">
    <property type="entry name" value="Peptidoglycan recognition protein-like"/>
    <property type="match status" value="1"/>
</dbReference>
<dbReference type="GO" id="GO:0009253">
    <property type="term" value="P:peptidoglycan catabolic process"/>
    <property type="evidence" value="ECO:0007669"/>
    <property type="project" value="InterPro"/>
</dbReference>
<dbReference type="eggNOG" id="COG3023">
    <property type="taxonomic scope" value="Bacteria"/>
</dbReference>
<dbReference type="Pfam" id="PF01510">
    <property type="entry name" value="Amidase_2"/>
    <property type="match status" value="1"/>
</dbReference>
<dbReference type="KEGG" id="hoh:Hoch_1554"/>
<dbReference type="AlphaFoldDB" id="D0LVX2"/>